<evidence type="ECO:0000313" key="2">
    <source>
        <dbReference type="Proteomes" id="UP000237105"/>
    </source>
</evidence>
<dbReference type="Proteomes" id="UP000237105">
    <property type="component" value="Unassembled WGS sequence"/>
</dbReference>
<dbReference type="EMBL" id="JXTB01000337">
    <property type="protein sequence ID" value="PON45126.1"/>
    <property type="molecule type" value="Genomic_DNA"/>
</dbReference>
<name>A0A2P5B8Q0_PARAD</name>
<accession>A0A2P5B8Q0</accession>
<sequence length="31" mass="3486">MERKAPNGLEASRVLESFIYVRVAESTMLGM</sequence>
<reference evidence="2" key="1">
    <citation type="submission" date="2016-06" db="EMBL/GenBank/DDBJ databases">
        <title>Parallel loss of symbiosis genes in relatives of nitrogen-fixing non-legume Parasponia.</title>
        <authorList>
            <person name="Van Velzen R."/>
            <person name="Holmer R."/>
            <person name="Bu F."/>
            <person name="Rutten L."/>
            <person name="Van Zeijl A."/>
            <person name="Liu W."/>
            <person name="Santuari L."/>
            <person name="Cao Q."/>
            <person name="Sharma T."/>
            <person name="Shen D."/>
            <person name="Roswanjaya Y."/>
            <person name="Wardhani T."/>
            <person name="Kalhor M.S."/>
            <person name="Jansen J."/>
            <person name="Van den Hoogen J."/>
            <person name="Gungor B."/>
            <person name="Hartog M."/>
            <person name="Hontelez J."/>
            <person name="Verver J."/>
            <person name="Yang W.-C."/>
            <person name="Schijlen E."/>
            <person name="Repin R."/>
            <person name="Schilthuizen M."/>
            <person name="Schranz E."/>
            <person name="Heidstra R."/>
            <person name="Miyata K."/>
            <person name="Fedorova E."/>
            <person name="Kohlen W."/>
            <person name="Bisseling T."/>
            <person name="Smit S."/>
            <person name="Geurts R."/>
        </authorList>
    </citation>
    <scope>NUCLEOTIDE SEQUENCE [LARGE SCALE GENOMIC DNA]</scope>
    <source>
        <strain evidence="2">cv. WU1-14</strain>
    </source>
</reference>
<comment type="caution">
    <text evidence="1">The sequence shown here is derived from an EMBL/GenBank/DDBJ whole genome shotgun (WGS) entry which is preliminary data.</text>
</comment>
<organism evidence="1 2">
    <name type="scientific">Parasponia andersonii</name>
    <name type="common">Sponia andersonii</name>
    <dbReference type="NCBI Taxonomy" id="3476"/>
    <lineage>
        <taxon>Eukaryota</taxon>
        <taxon>Viridiplantae</taxon>
        <taxon>Streptophyta</taxon>
        <taxon>Embryophyta</taxon>
        <taxon>Tracheophyta</taxon>
        <taxon>Spermatophyta</taxon>
        <taxon>Magnoliopsida</taxon>
        <taxon>eudicotyledons</taxon>
        <taxon>Gunneridae</taxon>
        <taxon>Pentapetalae</taxon>
        <taxon>rosids</taxon>
        <taxon>fabids</taxon>
        <taxon>Rosales</taxon>
        <taxon>Cannabaceae</taxon>
        <taxon>Parasponia</taxon>
    </lineage>
</organism>
<evidence type="ECO:0000313" key="1">
    <source>
        <dbReference type="EMBL" id="PON45126.1"/>
    </source>
</evidence>
<gene>
    <name evidence="1" type="ORF">PanWU01x14_261600</name>
</gene>
<dbReference type="OrthoDB" id="10438789at2759"/>
<keyword evidence="2" id="KW-1185">Reference proteome</keyword>
<proteinExistence type="predicted"/>
<protein>
    <submittedName>
        <fullName evidence="1">Uncharacterized protein</fullName>
    </submittedName>
</protein>
<dbReference type="AlphaFoldDB" id="A0A2P5B8Q0"/>